<evidence type="ECO:0000313" key="10">
    <source>
        <dbReference type="EMBL" id="KAF2159977.1"/>
    </source>
</evidence>
<evidence type="ECO:0000256" key="8">
    <source>
        <dbReference type="SAM" id="Phobius"/>
    </source>
</evidence>
<dbReference type="Pfam" id="PF00083">
    <property type="entry name" value="Sugar_tr"/>
    <property type="match status" value="1"/>
</dbReference>
<comment type="subcellular location">
    <subcellularLocation>
        <location evidence="1">Membrane</location>
        <topology evidence="1">Multi-pass membrane protein</topology>
    </subcellularLocation>
</comment>
<feature type="transmembrane region" description="Helical" evidence="8">
    <location>
        <begin position="399"/>
        <end position="425"/>
    </location>
</feature>
<keyword evidence="11" id="KW-1185">Reference proteome</keyword>
<feature type="transmembrane region" description="Helical" evidence="8">
    <location>
        <begin position="469"/>
        <end position="490"/>
    </location>
</feature>
<dbReference type="PROSITE" id="PS00217">
    <property type="entry name" value="SUGAR_TRANSPORT_2"/>
    <property type="match status" value="1"/>
</dbReference>
<dbReference type="InterPro" id="IPR036259">
    <property type="entry name" value="MFS_trans_sf"/>
</dbReference>
<dbReference type="Gene3D" id="1.20.1250.20">
    <property type="entry name" value="MFS general substrate transporter like domains"/>
    <property type="match status" value="1"/>
</dbReference>
<evidence type="ECO:0000313" key="11">
    <source>
        <dbReference type="Proteomes" id="UP000799537"/>
    </source>
</evidence>
<dbReference type="PANTHER" id="PTHR48022">
    <property type="entry name" value="PLASTIDIC GLUCOSE TRANSPORTER 4"/>
    <property type="match status" value="1"/>
</dbReference>
<feature type="transmembrane region" description="Helical" evidence="8">
    <location>
        <begin position="80"/>
        <end position="100"/>
    </location>
</feature>
<keyword evidence="5 8" id="KW-1133">Transmembrane helix</keyword>
<feature type="transmembrane region" description="Helical" evidence="8">
    <location>
        <begin position="30"/>
        <end position="60"/>
    </location>
</feature>
<dbReference type="InterPro" id="IPR005828">
    <property type="entry name" value="MFS_sugar_transport-like"/>
</dbReference>
<feature type="transmembrane region" description="Helical" evidence="8">
    <location>
        <begin position="340"/>
        <end position="358"/>
    </location>
</feature>
<dbReference type="InterPro" id="IPR050360">
    <property type="entry name" value="MFS_Sugar_Transporters"/>
</dbReference>
<reference evidence="10" key="1">
    <citation type="journal article" date="2020" name="Stud. Mycol.">
        <title>101 Dothideomycetes genomes: a test case for predicting lifestyles and emergence of pathogens.</title>
        <authorList>
            <person name="Haridas S."/>
            <person name="Albert R."/>
            <person name="Binder M."/>
            <person name="Bloem J."/>
            <person name="Labutti K."/>
            <person name="Salamov A."/>
            <person name="Andreopoulos B."/>
            <person name="Baker S."/>
            <person name="Barry K."/>
            <person name="Bills G."/>
            <person name="Bluhm B."/>
            <person name="Cannon C."/>
            <person name="Castanera R."/>
            <person name="Culley D."/>
            <person name="Daum C."/>
            <person name="Ezra D."/>
            <person name="Gonzalez J."/>
            <person name="Henrissat B."/>
            <person name="Kuo A."/>
            <person name="Liang C."/>
            <person name="Lipzen A."/>
            <person name="Lutzoni F."/>
            <person name="Magnuson J."/>
            <person name="Mondo S."/>
            <person name="Nolan M."/>
            <person name="Ohm R."/>
            <person name="Pangilinan J."/>
            <person name="Park H.-J."/>
            <person name="Ramirez L."/>
            <person name="Alfaro M."/>
            <person name="Sun H."/>
            <person name="Tritt A."/>
            <person name="Yoshinaga Y."/>
            <person name="Zwiers L.-H."/>
            <person name="Turgeon B."/>
            <person name="Goodwin S."/>
            <person name="Spatafora J."/>
            <person name="Crous P."/>
            <person name="Grigoriev I."/>
        </authorList>
    </citation>
    <scope>NUCLEOTIDE SEQUENCE</scope>
    <source>
        <strain evidence="10">ATCC 36951</strain>
    </source>
</reference>
<feature type="transmembrane region" description="Helical" evidence="8">
    <location>
        <begin position="298"/>
        <end position="320"/>
    </location>
</feature>
<feature type="transmembrane region" description="Helical" evidence="8">
    <location>
        <begin position="365"/>
        <end position="387"/>
    </location>
</feature>
<accession>A0A6A6BYV7</accession>
<dbReference type="RefSeq" id="XP_033660866.1">
    <property type="nucleotide sequence ID" value="XM_033814457.1"/>
</dbReference>
<evidence type="ECO:0000256" key="6">
    <source>
        <dbReference type="ARBA" id="ARBA00023136"/>
    </source>
</evidence>
<evidence type="ECO:0000256" key="4">
    <source>
        <dbReference type="ARBA" id="ARBA00022692"/>
    </source>
</evidence>
<feature type="transmembrane region" description="Helical" evidence="8">
    <location>
        <begin position="112"/>
        <end position="130"/>
    </location>
</feature>
<dbReference type="PANTHER" id="PTHR48022:SF21">
    <property type="entry name" value="QUINATE TRANSPORTER, PUTATIVE (AFU_ORTHOLOGUE AFUA_6G06960)-RELATED"/>
    <property type="match status" value="1"/>
</dbReference>
<comment type="similarity">
    <text evidence="2 7">Belongs to the major facilitator superfamily. Sugar transporter (TC 2.A.1.1) family.</text>
</comment>
<dbReference type="GO" id="GO:0005351">
    <property type="term" value="F:carbohydrate:proton symporter activity"/>
    <property type="evidence" value="ECO:0007669"/>
    <property type="project" value="TreeGrafter"/>
</dbReference>
<dbReference type="SUPFAM" id="SSF103473">
    <property type="entry name" value="MFS general substrate transporter"/>
    <property type="match status" value="1"/>
</dbReference>
<evidence type="ECO:0000256" key="1">
    <source>
        <dbReference type="ARBA" id="ARBA00004141"/>
    </source>
</evidence>
<sequence length="540" mass="58940">MAGAGYRLLSRIVRNDAMKVDPPEIYNLRVFLLACASCFGGTLFGMDIGIIGGVITLPTFETAFGYSKLGKANAKLADANLSANIVSVMQCGAFLGALVANPCSDRWGRKPGLLGAALFAALGGMMQAASSGNLGCLYAGRFVEGLGLGAATMLTPTYISENAPRATRGMLVGLYQLFETMGAMLAFWINYGSQLHIKGNGQWQVPLAMQCLPPTLLFIGMLLCNESPRWLARTDRWEESSRTLAHVRKLPEDHPYVQAEMLEMQRQLEEELNSVNGGKGFWPIVKEMWTVPSNRKRAILSIVLMICQQMTGTNAINYYAPTIFTNLGITGNSNSLFATGIYGIVKMVACGLFLIFLADTLGRRWSFVWTGIAMAIAMFYLGFYVRFDPPVTGEPVSPAGYVALVMVYLFAAFFQFGWGPVCWIYVSEIPTSRLRGLNVALAAATQWLFNLVVARATPVMLVTVGNHGYGTYFIFGSFCVCMVLIAWFFVPETKGISLERMDELFGGVDFGDIEDVGQAARTGVLEKGKLEGESVQVEKV</sequence>
<dbReference type="InterPro" id="IPR005829">
    <property type="entry name" value="Sugar_transporter_CS"/>
</dbReference>
<dbReference type="InterPro" id="IPR003663">
    <property type="entry name" value="Sugar/inositol_transpt"/>
</dbReference>
<keyword evidence="4 8" id="KW-0812">Transmembrane</keyword>
<proteinExistence type="inferred from homology"/>
<evidence type="ECO:0000256" key="3">
    <source>
        <dbReference type="ARBA" id="ARBA00022448"/>
    </source>
</evidence>
<dbReference type="Proteomes" id="UP000799537">
    <property type="component" value="Unassembled WGS sequence"/>
</dbReference>
<feature type="transmembrane region" description="Helical" evidence="8">
    <location>
        <begin position="171"/>
        <end position="191"/>
    </location>
</feature>
<dbReference type="InterPro" id="IPR020846">
    <property type="entry name" value="MFS_dom"/>
</dbReference>
<evidence type="ECO:0000256" key="7">
    <source>
        <dbReference type="RuleBase" id="RU003346"/>
    </source>
</evidence>
<feature type="transmembrane region" description="Helical" evidence="8">
    <location>
        <begin position="437"/>
        <end position="457"/>
    </location>
</feature>
<feature type="transmembrane region" description="Helical" evidence="8">
    <location>
        <begin position="142"/>
        <end position="159"/>
    </location>
</feature>
<gene>
    <name evidence="10" type="ORF">M409DRAFT_60380</name>
</gene>
<protein>
    <recommendedName>
        <fullName evidence="9">Major facilitator superfamily (MFS) profile domain-containing protein</fullName>
    </recommendedName>
</protein>
<keyword evidence="6 8" id="KW-0472">Membrane</keyword>
<evidence type="ECO:0000256" key="5">
    <source>
        <dbReference type="ARBA" id="ARBA00022989"/>
    </source>
</evidence>
<dbReference type="NCBIfam" id="TIGR00879">
    <property type="entry name" value="SP"/>
    <property type="match status" value="1"/>
</dbReference>
<dbReference type="EMBL" id="ML993631">
    <property type="protein sequence ID" value="KAF2159977.1"/>
    <property type="molecule type" value="Genomic_DNA"/>
</dbReference>
<evidence type="ECO:0000259" key="9">
    <source>
        <dbReference type="PROSITE" id="PS50850"/>
    </source>
</evidence>
<keyword evidence="3 7" id="KW-0813">Transport</keyword>
<name>A0A6A6BYV7_ZASCE</name>
<dbReference type="GeneID" id="54567729"/>
<evidence type="ECO:0000256" key="2">
    <source>
        <dbReference type="ARBA" id="ARBA00010992"/>
    </source>
</evidence>
<dbReference type="OrthoDB" id="508119at2759"/>
<dbReference type="GO" id="GO:0016020">
    <property type="term" value="C:membrane"/>
    <property type="evidence" value="ECO:0007669"/>
    <property type="project" value="UniProtKB-SubCell"/>
</dbReference>
<dbReference type="FunFam" id="1.20.1250.20:FF:000026">
    <property type="entry name" value="MFS quinate transporter QutD"/>
    <property type="match status" value="1"/>
</dbReference>
<organism evidence="10 11">
    <name type="scientific">Zasmidium cellare ATCC 36951</name>
    <dbReference type="NCBI Taxonomy" id="1080233"/>
    <lineage>
        <taxon>Eukaryota</taxon>
        <taxon>Fungi</taxon>
        <taxon>Dikarya</taxon>
        <taxon>Ascomycota</taxon>
        <taxon>Pezizomycotina</taxon>
        <taxon>Dothideomycetes</taxon>
        <taxon>Dothideomycetidae</taxon>
        <taxon>Mycosphaerellales</taxon>
        <taxon>Mycosphaerellaceae</taxon>
        <taxon>Zasmidium</taxon>
    </lineage>
</organism>
<dbReference type="PRINTS" id="PR00171">
    <property type="entry name" value="SUGRTRNSPORT"/>
</dbReference>
<dbReference type="AlphaFoldDB" id="A0A6A6BYV7"/>
<feature type="domain" description="Major facilitator superfamily (MFS) profile" evidence="9">
    <location>
        <begin position="33"/>
        <end position="494"/>
    </location>
</feature>
<dbReference type="PROSITE" id="PS50850">
    <property type="entry name" value="MFS"/>
    <property type="match status" value="1"/>
</dbReference>